<accession>A0AA43QQ43</accession>
<dbReference type="EMBL" id="JAPUFD010000008">
    <property type="protein sequence ID" value="MDI1489041.1"/>
    <property type="molecule type" value="Genomic_DNA"/>
</dbReference>
<dbReference type="AlphaFoldDB" id="A0AA43QQ43"/>
<keyword evidence="2" id="KW-1185">Reference proteome</keyword>
<evidence type="ECO:0000313" key="2">
    <source>
        <dbReference type="Proteomes" id="UP001161017"/>
    </source>
</evidence>
<gene>
    <name evidence="1" type="ORF">OHK93_008318</name>
</gene>
<organism evidence="1 2">
    <name type="scientific">Ramalina farinacea</name>
    <dbReference type="NCBI Taxonomy" id="258253"/>
    <lineage>
        <taxon>Eukaryota</taxon>
        <taxon>Fungi</taxon>
        <taxon>Dikarya</taxon>
        <taxon>Ascomycota</taxon>
        <taxon>Pezizomycotina</taxon>
        <taxon>Lecanoromycetes</taxon>
        <taxon>OSLEUM clade</taxon>
        <taxon>Lecanoromycetidae</taxon>
        <taxon>Lecanorales</taxon>
        <taxon>Lecanorineae</taxon>
        <taxon>Ramalinaceae</taxon>
        <taxon>Ramalina</taxon>
    </lineage>
</organism>
<name>A0AA43QQ43_9LECA</name>
<sequence length="547" mass="61212">MVDVPALAALIVAAVALLIAGLQLAQALLATAYVIKKCDRLVTGGVTRGGLREWHWRQFRFTVKYEAILFALPTPVYTSLGVRSTVQIDKPSPDIYHRALERRPKRSHYQGCWVSLVQDLVHFSVLRPEDMCIREESGDRIPDDLTIAPTRVDALSVMLTCVAMGMQVITFSPSSGQITLAGENGSVSSSVHPTLGLMLHYDVFRNDQSIGNDVARQHGNALRQEQGVWSNAIFGRFQNYPYSLGFVKLMVLKERHVEVLKEQGWPEDSVSNTLYGAACFMAFAHVTVYKIVPPSHSRASCANFAEYIVMGHHNEIRKAKMESQNALALSQEAGQIRETIVEDNGGSSLMCWKFHHGLLNLHQEKYQEYESSFSTLLDCEEPSRLIACPELVAILSRAGSESHYNIYPSLYLTSHIIPISWEIIQRADQRMAHIIAKIRIYEGQNFKSEAEKIVARTIAPLAEVGPPSYSRSDKILNQWPQIFDDACTKILEAADFPKYFDKKGLVYYAYLSLMRSAYYTIMMRASGDVGPGITDDSMPDTALAYMA</sequence>
<dbReference type="Proteomes" id="UP001161017">
    <property type="component" value="Unassembled WGS sequence"/>
</dbReference>
<evidence type="ECO:0000313" key="1">
    <source>
        <dbReference type="EMBL" id="MDI1489041.1"/>
    </source>
</evidence>
<reference evidence="1" key="1">
    <citation type="journal article" date="2023" name="Genome Biol. Evol.">
        <title>First Whole Genome Sequence and Flow Cytometry Genome Size Data for the Lichen-Forming Fungus Ramalina farinacea (Ascomycota).</title>
        <authorList>
            <person name="Llewellyn T."/>
            <person name="Mian S."/>
            <person name="Hill R."/>
            <person name="Leitch I.J."/>
            <person name="Gaya E."/>
        </authorList>
    </citation>
    <scope>NUCLEOTIDE SEQUENCE</scope>
    <source>
        <strain evidence="1">LIQ254RAFAR</strain>
    </source>
</reference>
<proteinExistence type="predicted"/>
<comment type="caution">
    <text evidence="1">The sequence shown here is derived from an EMBL/GenBank/DDBJ whole genome shotgun (WGS) entry which is preliminary data.</text>
</comment>
<protein>
    <submittedName>
        <fullName evidence="1">Uncharacterized protein</fullName>
    </submittedName>
</protein>